<dbReference type="OrthoDB" id="3259746at2759"/>
<dbReference type="Proteomes" id="UP000193067">
    <property type="component" value="Unassembled WGS sequence"/>
</dbReference>
<dbReference type="PANTHER" id="PTHR37487">
    <property type="entry name" value="CHROMOSOME 1, WHOLE GENOME SHOTGUN SEQUENCE"/>
    <property type="match status" value="1"/>
</dbReference>
<proteinExistence type="predicted"/>
<evidence type="ECO:0000313" key="2">
    <source>
        <dbReference type="EMBL" id="OSD06612.1"/>
    </source>
</evidence>
<keyword evidence="1" id="KW-0732">Signal</keyword>
<accession>A0A1Y2J349</accession>
<organism evidence="2 3">
    <name type="scientific">Trametes coccinea (strain BRFM310)</name>
    <name type="common">Pycnoporus coccineus</name>
    <dbReference type="NCBI Taxonomy" id="1353009"/>
    <lineage>
        <taxon>Eukaryota</taxon>
        <taxon>Fungi</taxon>
        <taxon>Dikarya</taxon>
        <taxon>Basidiomycota</taxon>
        <taxon>Agaricomycotina</taxon>
        <taxon>Agaricomycetes</taxon>
        <taxon>Polyporales</taxon>
        <taxon>Polyporaceae</taxon>
        <taxon>Trametes</taxon>
    </lineage>
</organism>
<reference evidence="2 3" key="1">
    <citation type="journal article" date="2015" name="Biotechnol. Biofuels">
        <title>Enhanced degradation of softwood versus hardwood by the white-rot fungus Pycnoporus coccineus.</title>
        <authorList>
            <person name="Couturier M."/>
            <person name="Navarro D."/>
            <person name="Chevret D."/>
            <person name="Henrissat B."/>
            <person name="Piumi F."/>
            <person name="Ruiz-Duenas F.J."/>
            <person name="Martinez A.T."/>
            <person name="Grigoriev I.V."/>
            <person name="Riley R."/>
            <person name="Lipzen A."/>
            <person name="Berrin J.G."/>
            <person name="Master E.R."/>
            <person name="Rosso M.N."/>
        </authorList>
    </citation>
    <scope>NUCLEOTIDE SEQUENCE [LARGE SCALE GENOMIC DNA]</scope>
    <source>
        <strain evidence="2 3">BRFM310</strain>
    </source>
</reference>
<feature type="chain" id="PRO_5012305256" evidence="1">
    <location>
        <begin position="22"/>
        <end position="208"/>
    </location>
</feature>
<dbReference type="EMBL" id="KZ084090">
    <property type="protein sequence ID" value="OSD06612.1"/>
    <property type="molecule type" value="Genomic_DNA"/>
</dbReference>
<dbReference type="AlphaFoldDB" id="A0A1Y2J349"/>
<gene>
    <name evidence="2" type="ORF">PYCCODRAFT_1474721</name>
</gene>
<name>A0A1Y2J349_TRAC3</name>
<evidence type="ECO:0000313" key="3">
    <source>
        <dbReference type="Proteomes" id="UP000193067"/>
    </source>
</evidence>
<keyword evidence="3" id="KW-1185">Reference proteome</keyword>
<evidence type="ECO:0000256" key="1">
    <source>
        <dbReference type="SAM" id="SignalP"/>
    </source>
</evidence>
<protein>
    <submittedName>
        <fullName evidence="2">Uncharacterized protein</fullName>
    </submittedName>
</protein>
<dbReference type="PANTHER" id="PTHR37487:SF3">
    <property type="entry name" value="CLEAVAGE_POLYADENYLATION SPECIFICITY FACTOR A SUBUNIT N-TERMINAL DOMAIN-CONTAINING PROTEIN"/>
    <property type="match status" value="1"/>
</dbReference>
<sequence>MYPTLVSVALFSALAIQGALADFTVVTPPEFVQCEPIQLTWDNTNAKSYNVIIVPSDDPCNEVIQDYGDHTTPHITITPTFKEGSQVMISVLDSNDQEGWSGSITVKKGNDTSCLPAASSASSAAASSTASAVADALTGSATGTTLVVNPAAAPTSASAVPSGSSGAQAVGAANEGILGNSNGALASVKLSASAIVLTALGAVAAIAF</sequence>
<feature type="signal peptide" evidence="1">
    <location>
        <begin position="1"/>
        <end position="21"/>
    </location>
</feature>